<organism evidence="3 4">
    <name type="scientific">Calocera cornea HHB12733</name>
    <dbReference type="NCBI Taxonomy" id="1353952"/>
    <lineage>
        <taxon>Eukaryota</taxon>
        <taxon>Fungi</taxon>
        <taxon>Dikarya</taxon>
        <taxon>Basidiomycota</taxon>
        <taxon>Agaricomycotina</taxon>
        <taxon>Dacrymycetes</taxon>
        <taxon>Dacrymycetales</taxon>
        <taxon>Dacrymycetaceae</taxon>
        <taxon>Calocera</taxon>
    </lineage>
</organism>
<evidence type="ECO:0000256" key="2">
    <source>
        <dbReference type="ARBA" id="ARBA00019014"/>
    </source>
</evidence>
<dbReference type="STRING" id="1353952.A0A165J3W8"/>
<dbReference type="PANTHER" id="PTHR12598">
    <property type="entry name" value="COPPER HOMEOSTASIS PROTEIN CUTC"/>
    <property type="match status" value="1"/>
</dbReference>
<dbReference type="OrthoDB" id="7392499at2759"/>
<dbReference type="EMBL" id="KV423924">
    <property type="protein sequence ID" value="KZT61340.1"/>
    <property type="molecule type" value="Genomic_DNA"/>
</dbReference>
<dbReference type="Gene3D" id="3.20.20.380">
    <property type="entry name" value="Copper homeostasis (CutC) domain"/>
    <property type="match status" value="1"/>
</dbReference>
<evidence type="ECO:0000256" key="1">
    <source>
        <dbReference type="ARBA" id="ARBA00007768"/>
    </source>
</evidence>
<dbReference type="InParanoid" id="A0A165J3W8"/>
<dbReference type="PANTHER" id="PTHR12598:SF0">
    <property type="entry name" value="COPPER HOMEOSTASIS PROTEIN CUTC HOMOLOG"/>
    <property type="match status" value="1"/>
</dbReference>
<evidence type="ECO:0000313" key="3">
    <source>
        <dbReference type="EMBL" id="KZT61340.1"/>
    </source>
</evidence>
<dbReference type="InterPro" id="IPR036822">
    <property type="entry name" value="CutC-like_dom_sf"/>
</dbReference>
<dbReference type="GO" id="GO:0005507">
    <property type="term" value="F:copper ion binding"/>
    <property type="evidence" value="ECO:0007669"/>
    <property type="project" value="TreeGrafter"/>
</dbReference>
<comment type="similarity">
    <text evidence="1">Belongs to the CutC family.</text>
</comment>
<gene>
    <name evidence="3" type="ORF">CALCODRAFT_480054</name>
</gene>
<protein>
    <recommendedName>
        <fullName evidence="2">Copper homeostasis protein cutC homolog</fullName>
    </recommendedName>
</protein>
<dbReference type="Proteomes" id="UP000076842">
    <property type="component" value="Unassembled WGS sequence"/>
</dbReference>
<proteinExistence type="inferred from homology"/>
<dbReference type="InterPro" id="IPR005627">
    <property type="entry name" value="CutC-like"/>
</dbReference>
<keyword evidence="4" id="KW-1185">Reference proteome</keyword>
<sequence length="182" mass="19124">MASAAGDRRVLIEVCVDSLESAIIAQENGADRLEVCTNLAVGGGTTPSIGLISCILEQVQLPVMVLIRCRTGDFFYGSDELEVMTADIGAIAQLSEMHKGHEVGVVIGALCRDGTIDEPAVKALMLATGHMPVTFHRAFDMVQNPDEGESSSSARVGAHGSSCETALLKVSGIGGIRRILTR</sequence>
<name>A0A165J3W8_9BASI</name>
<accession>A0A165J3W8</accession>
<dbReference type="AlphaFoldDB" id="A0A165J3W8"/>
<evidence type="ECO:0000313" key="4">
    <source>
        <dbReference type="Proteomes" id="UP000076842"/>
    </source>
</evidence>
<dbReference type="Pfam" id="PF03932">
    <property type="entry name" value="CutC"/>
    <property type="match status" value="1"/>
</dbReference>
<reference evidence="3 4" key="1">
    <citation type="journal article" date="2016" name="Mol. Biol. Evol.">
        <title>Comparative Genomics of Early-Diverging Mushroom-Forming Fungi Provides Insights into the Origins of Lignocellulose Decay Capabilities.</title>
        <authorList>
            <person name="Nagy L.G."/>
            <person name="Riley R."/>
            <person name="Tritt A."/>
            <person name="Adam C."/>
            <person name="Daum C."/>
            <person name="Floudas D."/>
            <person name="Sun H."/>
            <person name="Yadav J.S."/>
            <person name="Pangilinan J."/>
            <person name="Larsson K.H."/>
            <person name="Matsuura K."/>
            <person name="Barry K."/>
            <person name="Labutti K."/>
            <person name="Kuo R."/>
            <person name="Ohm R.A."/>
            <person name="Bhattacharya S.S."/>
            <person name="Shirouzu T."/>
            <person name="Yoshinaga Y."/>
            <person name="Martin F.M."/>
            <person name="Grigoriev I.V."/>
            <person name="Hibbett D.S."/>
        </authorList>
    </citation>
    <scope>NUCLEOTIDE SEQUENCE [LARGE SCALE GENOMIC DNA]</scope>
    <source>
        <strain evidence="3 4">HHB12733</strain>
    </source>
</reference>
<dbReference type="SUPFAM" id="SSF110395">
    <property type="entry name" value="CutC-like"/>
    <property type="match status" value="1"/>
</dbReference>